<feature type="domain" description="HTH tetR-type" evidence="4">
    <location>
        <begin position="23"/>
        <end position="83"/>
    </location>
</feature>
<dbReference type="PROSITE" id="PS50977">
    <property type="entry name" value="HTH_TETR_2"/>
    <property type="match status" value="1"/>
</dbReference>
<dbReference type="InterPro" id="IPR050624">
    <property type="entry name" value="HTH-type_Tx_Regulator"/>
</dbReference>
<evidence type="ECO:0000256" key="1">
    <source>
        <dbReference type="ARBA" id="ARBA00023125"/>
    </source>
</evidence>
<dbReference type="PRINTS" id="PR00455">
    <property type="entry name" value="HTHTETR"/>
</dbReference>
<dbReference type="Gene3D" id="1.10.357.10">
    <property type="entry name" value="Tetracycline Repressor, domain 2"/>
    <property type="match status" value="1"/>
</dbReference>
<sequence>MANKTAGQNLPVAQKRRKRRAPEESIALLTTESLDLFARNNYSSVTIKDISRSTGINSGLIYYYFNNKSDLFLKTVEKATQEALETFEEASGNNQTPADTLTGWIRIHATHYVMLQKLAKVSLDYATTHEREDRLDQAIQRFYQKEFEILDNAILAGIKSGEFRPVEPHRISTFISTFLDGCLFRSFMLPDFDYKESINDLVDIVLSHLKA</sequence>
<dbReference type="InterPro" id="IPR001647">
    <property type="entry name" value="HTH_TetR"/>
</dbReference>
<evidence type="ECO:0000256" key="3">
    <source>
        <dbReference type="SAM" id="MobiDB-lite"/>
    </source>
</evidence>
<dbReference type="Proteomes" id="UP000317730">
    <property type="component" value="Unassembled WGS sequence"/>
</dbReference>
<accession>A0A4Y3TQN3</accession>
<evidence type="ECO:0000313" key="5">
    <source>
        <dbReference type="EMBL" id="GEB85331.1"/>
    </source>
</evidence>
<keyword evidence="1 2" id="KW-0238">DNA-binding</keyword>
<protein>
    <recommendedName>
        <fullName evidence="4">HTH tetR-type domain-containing protein</fullName>
    </recommendedName>
</protein>
<keyword evidence="6" id="KW-1185">Reference proteome</keyword>
<evidence type="ECO:0000313" key="6">
    <source>
        <dbReference type="Proteomes" id="UP000317730"/>
    </source>
</evidence>
<dbReference type="Pfam" id="PF17922">
    <property type="entry name" value="TetR_C_17"/>
    <property type="match status" value="1"/>
</dbReference>
<dbReference type="InterPro" id="IPR041612">
    <property type="entry name" value="YfiR_C"/>
</dbReference>
<dbReference type="RefSeq" id="WP_141375503.1">
    <property type="nucleotide sequence ID" value="NZ_BAPL01000001.1"/>
</dbReference>
<dbReference type="PANTHER" id="PTHR43479:SF11">
    <property type="entry name" value="ACREF_ENVCD OPERON REPRESSOR-RELATED"/>
    <property type="match status" value="1"/>
</dbReference>
<dbReference type="EMBL" id="BJMV01000005">
    <property type="protein sequence ID" value="GEB85331.1"/>
    <property type="molecule type" value="Genomic_DNA"/>
</dbReference>
<comment type="caution">
    <text evidence="5">The sequence shown here is derived from an EMBL/GenBank/DDBJ whole genome shotgun (WGS) entry which is preliminary data.</text>
</comment>
<evidence type="ECO:0000259" key="4">
    <source>
        <dbReference type="PROSITE" id="PS50977"/>
    </source>
</evidence>
<proteinExistence type="predicted"/>
<feature type="region of interest" description="Disordered" evidence="3">
    <location>
        <begin position="1"/>
        <end position="24"/>
    </location>
</feature>
<feature type="DNA-binding region" description="H-T-H motif" evidence="2">
    <location>
        <begin position="46"/>
        <end position="65"/>
    </location>
</feature>
<dbReference type="AlphaFoldDB" id="A0A4Y3TQN3"/>
<dbReference type="Gene3D" id="1.10.10.60">
    <property type="entry name" value="Homeodomain-like"/>
    <property type="match status" value="1"/>
</dbReference>
<dbReference type="SUPFAM" id="SSF46689">
    <property type="entry name" value="Homeodomain-like"/>
    <property type="match status" value="1"/>
</dbReference>
<name>A0A4Y3TQN3_9PROT</name>
<dbReference type="InterPro" id="IPR036271">
    <property type="entry name" value="Tet_transcr_reg_TetR-rel_C_sf"/>
</dbReference>
<dbReference type="InterPro" id="IPR009057">
    <property type="entry name" value="Homeodomain-like_sf"/>
</dbReference>
<organism evidence="5 6">
    <name type="scientific">Acetobacter peroxydans</name>
    <dbReference type="NCBI Taxonomy" id="104098"/>
    <lineage>
        <taxon>Bacteria</taxon>
        <taxon>Pseudomonadati</taxon>
        <taxon>Pseudomonadota</taxon>
        <taxon>Alphaproteobacteria</taxon>
        <taxon>Acetobacterales</taxon>
        <taxon>Acetobacteraceae</taxon>
        <taxon>Acetobacter</taxon>
    </lineage>
</organism>
<dbReference type="Pfam" id="PF00440">
    <property type="entry name" value="TetR_N"/>
    <property type="match status" value="1"/>
</dbReference>
<dbReference type="OrthoDB" id="9803547at2"/>
<gene>
    <name evidence="5" type="ORF">APE01nite_11280</name>
</gene>
<dbReference type="GO" id="GO:0003677">
    <property type="term" value="F:DNA binding"/>
    <property type="evidence" value="ECO:0007669"/>
    <property type="project" value="UniProtKB-UniRule"/>
</dbReference>
<evidence type="ECO:0000256" key="2">
    <source>
        <dbReference type="PROSITE-ProRule" id="PRU00335"/>
    </source>
</evidence>
<reference evidence="5 6" key="1">
    <citation type="submission" date="2019-06" db="EMBL/GenBank/DDBJ databases">
        <title>Whole genome shotgun sequence of Acetobacter peroxydans NBRC 13755.</title>
        <authorList>
            <person name="Hosoyama A."/>
            <person name="Uohara A."/>
            <person name="Ohji S."/>
            <person name="Ichikawa N."/>
        </authorList>
    </citation>
    <scope>NUCLEOTIDE SEQUENCE [LARGE SCALE GENOMIC DNA]</scope>
    <source>
        <strain evidence="5 6">NBRC 13755</strain>
    </source>
</reference>
<dbReference type="SUPFAM" id="SSF48498">
    <property type="entry name" value="Tetracyclin repressor-like, C-terminal domain"/>
    <property type="match status" value="1"/>
</dbReference>
<dbReference type="PANTHER" id="PTHR43479">
    <property type="entry name" value="ACREF/ENVCD OPERON REPRESSOR-RELATED"/>
    <property type="match status" value="1"/>
</dbReference>